<reference evidence="2 3" key="1">
    <citation type="submission" date="2017-06" db="EMBL/GenBank/DDBJ databases">
        <title>Novel microbial phyla capable of carbon fixation and sulfur reduction in deep-sea sediments.</title>
        <authorList>
            <person name="Huang J."/>
            <person name="Baker B."/>
            <person name="Wang Y."/>
        </authorList>
    </citation>
    <scope>NUCLEOTIDE SEQUENCE [LARGE SCALE GENOMIC DNA]</scope>
    <source>
        <strain evidence="2">B3_TA06</strain>
    </source>
</reference>
<dbReference type="EMBL" id="NJBO01000004">
    <property type="protein sequence ID" value="TKJ43433.1"/>
    <property type="molecule type" value="Genomic_DNA"/>
</dbReference>
<name>A0A532V8A9_UNCT6</name>
<accession>A0A532V8A9</accession>
<dbReference type="Proteomes" id="UP000317778">
    <property type="component" value="Unassembled WGS sequence"/>
</dbReference>
<evidence type="ECO:0000313" key="3">
    <source>
        <dbReference type="Proteomes" id="UP000317778"/>
    </source>
</evidence>
<sequence length="79" mass="9440">MSVLGLVREVGIPLALLIAAVIALWRAWRLERRMRERDLQKRRQRLLAREDELYFIYRQLALRELANLVEGSVSKEERH</sequence>
<dbReference type="AlphaFoldDB" id="A0A532V8A9"/>
<evidence type="ECO:0000313" key="2">
    <source>
        <dbReference type="EMBL" id="TKJ43433.1"/>
    </source>
</evidence>
<gene>
    <name evidence="2" type="ORF">CEE36_03615</name>
</gene>
<protein>
    <submittedName>
        <fullName evidence="2">Uncharacterized protein</fullName>
    </submittedName>
</protein>
<organism evidence="2 3">
    <name type="scientific">candidate division TA06 bacterium B3_TA06</name>
    <dbReference type="NCBI Taxonomy" id="2012487"/>
    <lineage>
        <taxon>Bacteria</taxon>
        <taxon>Bacteria division TA06</taxon>
    </lineage>
</organism>
<keyword evidence="1" id="KW-0472">Membrane</keyword>
<keyword evidence="1" id="KW-0812">Transmembrane</keyword>
<evidence type="ECO:0000256" key="1">
    <source>
        <dbReference type="SAM" id="Phobius"/>
    </source>
</evidence>
<proteinExistence type="predicted"/>
<keyword evidence="1" id="KW-1133">Transmembrane helix</keyword>
<comment type="caution">
    <text evidence="2">The sequence shown here is derived from an EMBL/GenBank/DDBJ whole genome shotgun (WGS) entry which is preliminary data.</text>
</comment>
<feature type="transmembrane region" description="Helical" evidence="1">
    <location>
        <begin position="12"/>
        <end position="28"/>
    </location>
</feature>